<evidence type="ECO:0000256" key="1">
    <source>
        <dbReference type="ARBA" id="ARBA00006213"/>
    </source>
</evidence>
<keyword evidence="2 6" id="KW-0813">Transport</keyword>
<evidence type="ECO:0000256" key="5">
    <source>
        <dbReference type="ARBA" id="ARBA00023136"/>
    </source>
</evidence>
<dbReference type="GO" id="GO:0016020">
    <property type="term" value="C:membrane"/>
    <property type="evidence" value="ECO:0007669"/>
    <property type="project" value="UniProtKB-SubCell"/>
</dbReference>
<dbReference type="Pfam" id="PF16913">
    <property type="entry name" value="PUNUT"/>
    <property type="match status" value="1"/>
</dbReference>
<keyword evidence="4 6" id="KW-1133">Transmembrane helix</keyword>
<feature type="transmembrane region" description="Helical" evidence="6">
    <location>
        <begin position="173"/>
        <end position="191"/>
    </location>
</feature>
<name>A0AAN9QD53_CANGL</name>
<evidence type="ECO:0000256" key="6">
    <source>
        <dbReference type="RuleBase" id="RU368015"/>
    </source>
</evidence>
<evidence type="ECO:0000256" key="7">
    <source>
        <dbReference type="SAM" id="MobiDB-lite"/>
    </source>
</evidence>
<feature type="transmembrane region" description="Helical" evidence="6">
    <location>
        <begin position="284"/>
        <end position="306"/>
    </location>
</feature>
<feature type="transmembrane region" description="Helical" evidence="6">
    <location>
        <begin position="44"/>
        <end position="66"/>
    </location>
</feature>
<dbReference type="EMBL" id="JAYMYQ010000005">
    <property type="protein sequence ID" value="KAK7330861.1"/>
    <property type="molecule type" value="Genomic_DNA"/>
</dbReference>
<feature type="transmembrane region" description="Helical" evidence="6">
    <location>
        <begin position="340"/>
        <end position="359"/>
    </location>
</feature>
<evidence type="ECO:0000313" key="8">
    <source>
        <dbReference type="EMBL" id="KAK7330861.1"/>
    </source>
</evidence>
<feature type="transmembrane region" description="Helical" evidence="6">
    <location>
        <begin position="119"/>
        <end position="139"/>
    </location>
</feature>
<reference evidence="8 9" key="1">
    <citation type="submission" date="2024-01" db="EMBL/GenBank/DDBJ databases">
        <title>The genomes of 5 underutilized Papilionoideae crops provide insights into root nodulation and disease resistanc.</title>
        <authorList>
            <person name="Jiang F."/>
        </authorList>
    </citation>
    <scope>NUCLEOTIDE SEQUENCE [LARGE SCALE GENOMIC DNA]</scope>
    <source>
        <strain evidence="8">LVBAO_FW01</strain>
        <tissue evidence="8">Leaves</tissue>
    </source>
</reference>
<protein>
    <recommendedName>
        <fullName evidence="6">Probable purine permease</fullName>
    </recommendedName>
</protein>
<dbReference type="AlphaFoldDB" id="A0AAN9QD53"/>
<feature type="transmembrane region" description="Helical" evidence="6">
    <location>
        <begin position="313"/>
        <end position="334"/>
    </location>
</feature>
<proteinExistence type="inferred from homology"/>
<dbReference type="Proteomes" id="UP001367508">
    <property type="component" value="Unassembled WGS sequence"/>
</dbReference>
<feature type="compositionally biased region" description="Basic and acidic residues" evidence="7">
    <location>
        <begin position="12"/>
        <end position="22"/>
    </location>
</feature>
<keyword evidence="5 6" id="KW-0472">Membrane</keyword>
<comment type="caution">
    <text evidence="8">The sequence shown here is derived from an EMBL/GenBank/DDBJ whole genome shotgun (WGS) entry which is preliminary data.</text>
</comment>
<evidence type="ECO:0000256" key="2">
    <source>
        <dbReference type="ARBA" id="ARBA00022448"/>
    </source>
</evidence>
<feature type="compositionally biased region" description="Polar residues" evidence="7">
    <location>
        <begin position="1"/>
        <end position="11"/>
    </location>
</feature>
<comment type="subcellular location">
    <subcellularLocation>
        <location evidence="6">Membrane</location>
        <topology evidence="6">Multi-pass membrane protein</topology>
    </subcellularLocation>
</comment>
<feature type="compositionally biased region" description="Polar residues" evidence="7">
    <location>
        <begin position="23"/>
        <end position="33"/>
    </location>
</feature>
<accession>A0AAN9QD53</accession>
<feature type="transmembrane region" description="Helical" evidence="6">
    <location>
        <begin position="211"/>
        <end position="231"/>
    </location>
</feature>
<comment type="similarity">
    <text evidence="1 6">Belongs to the purine permeases (TC 2.A.7.14) family.</text>
</comment>
<dbReference type="GO" id="GO:0005345">
    <property type="term" value="F:purine nucleobase transmembrane transporter activity"/>
    <property type="evidence" value="ECO:0007669"/>
    <property type="project" value="UniProtKB-UniRule"/>
</dbReference>
<dbReference type="PANTHER" id="PTHR31376:SF16">
    <property type="entry name" value="PURINE PERMEASE-RELATED"/>
    <property type="match status" value="1"/>
</dbReference>
<dbReference type="GO" id="GO:0015211">
    <property type="term" value="F:purine nucleoside transmembrane transporter activity"/>
    <property type="evidence" value="ECO:0007669"/>
    <property type="project" value="UniProtKB-UniRule"/>
</dbReference>
<dbReference type="PANTHER" id="PTHR31376">
    <property type="entry name" value="OS09G0467300 PROTEIN-RELATED"/>
    <property type="match status" value="1"/>
</dbReference>
<evidence type="ECO:0000256" key="3">
    <source>
        <dbReference type="ARBA" id="ARBA00022692"/>
    </source>
</evidence>
<comment type="caution">
    <text evidence="6">Lacks conserved residue(s) required for the propagation of feature annotation.</text>
</comment>
<evidence type="ECO:0000313" key="9">
    <source>
        <dbReference type="Proteomes" id="UP001367508"/>
    </source>
</evidence>
<feature type="region of interest" description="Disordered" evidence="7">
    <location>
        <begin position="1"/>
        <end position="35"/>
    </location>
</feature>
<feature type="transmembrane region" description="Helical" evidence="6">
    <location>
        <begin position="243"/>
        <end position="264"/>
    </location>
</feature>
<keyword evidence="9" id="KW-1185">Reference proteome</keyword>
<organism evidence="8 9">
    <name type="scientific">Canavalia gladiata</name>
    <name type="common">Sword bean</name>
    <name type="synonym">Dolichos gladiatus</name>
    <dbReference type="NCBI Taxonomy" id="3824"/>
    <lineage>
        <taxon>Eukaryota</taxon>
        <taxon>Viridiplantae</taxon>
        <taxon>Streptophyta</taxon>
        <taxon>Embryophyta</taxon>
        <taxon>Tracheophyta</taxon>
        <taxon>Spermatophyta</taxon>
        <taxon>Magnoliopsida</taxon>
        <taxon>eudicotyledons</taxon>
        <taxon>Gunneridae</taxon>
        <taxon>Pentapetalae</taxon>
        <taxon>rosids</taxon>
        <taxon>fabids</taxon>
        <taxon>Fabales</taxon>
        <taxon>Fabaceae</taxon>
        <taxon>Papilionoideae</taxon>
        <taxon>50 kb inversion clade</taxon>
        <taxon>NPAAA clade</taxon>
        <taxon>indigoferoid/millettioid clade</taxon>
        <taxon>Phaseoleae</taxon>
        <taxon>Canavalia</taxon>
    </lineage>
</organism>
<evidence type="ECO:0000256" key="4">
    <source>
        <dbReference type="ARBA" id="ARBA00022989"/>
    </source>
</evidence>
<feature type="transmembrane region" description="Helical" evidence="6">
    <location>
        <begin position="78"/>
        <end position="98"/>
    </location>
</feature>
<keyword evidence="3 6" id="KW-0812">Transmembrane</keyword>
<sequence length="382" mass="43182">MEIVQEQQLQNTEDRKVHDSHRNTSVTQQAQPQPQHPRFRKYKWWFRVSLYTIFVLAGQSTATLLVRLYYNNGGNSKWMTAFVQSAGFPVLIPLYFYLPTQTQPNNNSPKTKPKIFTLVSLYLLIGLLVTGENIMHSYGLQYLPLSTYSLLCETQLGFNALFSFFLNSQKFTAFIFNSIVLLTISASLLAVNAESESPIGLSRKKHVVGLFYTLGGSAALSLQLSLIQLSFEKVIKRKTFSAVLDMQLYTSFIATCACVVGLFVSGEWKTMDNEIKEYKNGKVSYVMTLFWTAVTWQMSCIGLVGLIHEVSSLFSNVIGSLALSIVPILAFMFFHDKMNNGVKCIALLLAVWGFLSYVYQNYLDDRDKRDGLEVPKSEVEVC</sequence>
<gene>
    <name evidence="8" type="ORF">VNO77_25066</name>
</gene>
<dbReference type="InterPro" id="IPR030182">
    <property type="entry name" value="PUP_plant"/>
</dbReference>